<dbReference type="EMBL" id="BLBS01000050">
    <property type="protein sequence ID" value="GET91775.1"/>
    <property type="molecule type" value="Genomic_DNA"/>
</dbReference>
<accession>A0A640KRN5</accession>
<keyword evidence="3" id="KW-1185">Reference proteome</keyword>
<name>A0A640KRN5_LEITA</name>
<dbReference type="OrthoDB" id="272502at2759"/>
<proteinExistence type="predicted"/>
<sequence>MHMALTRGRRSHAERTAHHWKIHLYVLHLCANSAVKAARRVASYLLLASFSFTMNTLHDVPGYASMKDYYDSEYVPHDLLTRYHVLQVELQKRREQHFDTLLRSSDLAVTDDDIAAMSTSRNPTVDSSCSGKHANVYQAQMLPQSPLSPCRVLQRSRSTLVKSGSGGQTSSRLGSANPSIPRSSTELEEAYALRHRTHTSSLSACALTHDCAAHGSSTLRTTSPPALFSVGADATSPSQAALPSSTSPRRSQPQGERRRLLARICGRGPTSKDPYEAATEARRQEQFLSESKRLGKPFVPSGSGGLDVPTRFMLGDCVKMLYRSIAPDWRVATPVVVSTAEDLVAVYFSLEKISKKELTELLQYMNSCLKYNDAVREFSLSKVEEAWDVLTDDGYVLYTFRPPWVKKRIFLPATVTPPHAHV</sequence>
<feature type="region of interest" description="Disordered" evidence="1">
    <location>
        <begin position="224"/>
        <end position="257"/>
    </location>
</feature>
<protein>
    <submittedName>
        <fullName evidence="2">Uncharacterized protein</fullName>
    </submittedName>
</protein>
<dbReference type="AlphaFoldDB" id="A0A640KRN5"/>
<evidence type="ECO:0000256" key="1">
    <source>
        <dbReference type="SAM" id="MobiDB-lite"/>
    </source>
</evidence>
<evidence type="ECO:0000313" key="2">
    <source>
        <dbReference type="EMBL" id="GET91775.1"/>
    </source>
</evidence>
<dbReference type="PANTHER" id="PTHR40430">
    <property type="entry name" value="T. BRUCEI SPP.-SPECIFIC PROTEIN"/>
    <property type="match status" value="1"/>
</dbReference>
<gene>
    <name evidence="2" type="ORF">LtaPh_3304100</name>
</gene>
<dbReference type="Proteomes" id="UP000419144">
    <property type="component" value="Unassembled WGS sequence"/>
</dbReference>
<evidence type="ECO:0000313" key="3">
    <source>
        <dbReference type="Proteomes" id="UP000419144"/>
    </source>
</evidence>
<feature type="compositionally biased region" description="Low complexity" evidence="1">
    <location>
        <begin position="243"/>
        <end position="254"/>
    </location>
</feature>
<feature type="compositionally biased region" description="Polar residues" evidence="1">
    <location>
        <begin position="158"/>
        <end position="184"/>
    </location>
</feature>
<feature type="region of interest" description="Disordered" evidence="1">
    <location>
        <begin position="158"/>
        <end position="185"/>
    </location>
</feature>
<reference evidence="2" key="1">
    <citation type="submission" date="2019-11" db="EMBL/GenBank/DDBJ databases">
        <title>Leishmania tarentolae CDS.</title>
        <authorList>
            <person name="Goto Y."/>
            <person name="Yamagishi J."/>
        </authorList>
    </citation>
    <scope>NUCLEOTIDE SEQUENCE [LARGE SCALE GENOMIC DNA]</scope>
    <source>
        <strain evidence="2">Parrot Tar II</strain>
    </source>
</reference>
<dbReference type="PANTHER" id="PTHR40430:SF1">
    <property type="entry name" value="T. BRUCEI SPP.-SPECIFIC PROTEIN"/>
    <property type="match status" value="1"/>
</dbReference>
<comment type="caution">
    <text evidence="2">The sequence shown here is derived from an EMBL/GenBank/DDBJ whole genome shotgun (WGS) entry which is preliminary data.</text>
</comment>
<organism evidence="2 3">
    <name type="scientific">Leishmania tarentolae</name>
    <name type="common">Sauroleishmania tarentolae</name>
    <dbReference type="NCBI Taxonomy" id="5689"/>
    <lineage>
        <taxon>Eukaryota</taxon>
        <taxon>Discoba</taxon>
        <taxon>Euglenozoa</taxon>
        <taxon>Kinetoplastea</taxon>
        <taxon>Metakinetoplastina</taxon>
        <taxon>Trypanosomatida</taxon>
        <taxon>Trypanosomatidae</taxon>
        <taxon>Leishmaniinae</taxon>
        <taxon>Leishmania</taxon>
        <taxon>lizard Leishmania</taxon>
    </lineage>
</organism>
<dbReference type="VEuPathDB" id="TriTrypDB:LtaPh_3304100"/>